<evidence type="ECO:0000313" key="5">
    <source>
        <dbReference type="Proteomes" id="UP001652338"/>
    </source>
</evidence>
<dbReference type="PANTHER" id="PTHR43022">
    <property type="entry name" value="PROTEIN SMF"/>
    <property type="match status" value="1"/>
</dbReference>
<evidence type="ECO:0000256" key="1">
    <source>
        <dbReference type="ARBA" id="ARBA00006525"/>
    </source>
</evidence>
<dbReference type="Pfam" id="PF02481">
    <property type="entry name" value="DNA_processg_A"/>
    <property type="match status" value="1"/>
</dbReference>
<dbReference type="InterPro" id="IPR003488">
    <property type="entry name" value="DprA"/>
</dbReference>
<feature type="domain" description="Smf/DprA SLOG" evidence="2">
    <location>
        <begin position="75"/>
        <end position="283"/>
    </location>
</feature>
<dbReference type="Gene3D" id="1.10.10.10">
    <property type="entry name" value="Winged helix-like DNA-binding domain superfamily/Winged helix DNA-binding domain"/>
    <property type="match status" value="1"/>
</dbReference>
<accession>A0ABT2SHX3</accession>
<reference evidence="4 5" key="1">
    <citation type="journal article" date="2021" name="ISME Commun">
        <title>Automated analysis of genomic sequences facilitates high-throughput and comprehensive description of bacteria.</title>
        <authorList>
            <person name="Hitch T.C.A."/>
        </authorList>
    </citation>
    <scope>NUCLEOTIDE SEQUENCE [LARGE SCALE GENOMIC DNA]</scope>
    <source>
        <strain evidence="4 5">Sanger_29</strain>
    </source>
</reference>
<dbReference type="EMBL" id="JAOQKE010000001">
    <property type="protein sequence ID" value="MCU6724104.1"/>
    <property type="molecule type" value="Genomic_DNA"/>
</dbReference>
<comment type="caution">
    <text evidence="4">The sequence shown here is derived from an EMBL/GenBank/DDBJ whole genome shotgun (WGS) entry which is preliminary data.</text>
</comment>
<keyword evidence="5" id="KW-1185">Reference proteome</keyword>
<dbReference type="Proteomes" id="UP001652338">
    <property type="component" value="Unassembled WGS sequence"/>
</dbReference>
<dbReference type="InterPro" id="IPR036388">
    <property type="entry name" value="WH-like_DNA-bd_sf"/>
</dbReference>
<dbReference type="InterPro" id="IPR041614">
    <property type="entry name" value="DprA_WH"/>
</dbReference>
<organism evidence="4 5">
    <name type="scientific">Muricoprocola aceti</name>
    <dbReference type="NCBI Taxonomy" id="2981772"/>
    <lineage>
        <taxon>Bacteria</taxon>
        <taxon>Bacillati</taxon>
        <taxon>Bacillota</taxon>
        <taxon>Clostridia</taxon>
        <taxon>Lachnospirales</taxon>
        <taxon>Lachnospiraceae</taxon>
        <taxon>Muricoprocola</taxon>
    </lineage>
</organism>
<dbReference type="Gene3D" id="3.40.50.450">
    <property type="match status" value="1"/>
</dbReference>
<feature type="domain" description="DprA winged helix" evidence="3">
    <location>
        <begin position="297"/>
        <end position="346"/>
    </location>
</feature>
<evidence type="ECO:0000259" key="2">
    <source>
        <dbReference type="Pfam" id="PF02481"/>
    </source>
</evidence>
<evidence type="ECO:0000313" key="4">
    <source>
        <dbReference type="EMBL" id="MCU6724104.1"/>
    </source>
</evidence>
<comment type="similarity">
    <text evidence="1">Belongs to the DprA/Smf family.</text>
</comment>
<evidence type="ECO:0000259" key="3">
    <source>
        <dbReference type="Pfam" id="PF17782"/>
    </source>
</evidence>
<protein>
    <submittedName>
        <fullName evidence="4">DNA-processing protein DprA</fullName>
    </submittedName>
</protein>
<sequence length="357" mass="39790">MDEWLWMCSMPGFYRNDFARLLQFFESPEAIRKSEKKQISLLPFLKDRQKKVLEEWRSHSAEEIRHKLTEKGIKFISCMEKGYPERLRALEDYPYGLFYLGELPSPRERCVAVVGARMCTNYGRSIAVEVAEVLSEHGISIVSGMAYGIDGIAQAACLKAGGRSYAVTGCGADICYPADHRSLCRELAQKGGVITEYPPGTQPVPLHFPMRNRLISGLSECVIVVEAKKKSGSLITADLALDQGKDVLAVPGRMEDPLSEGCNQLISQGAGILTSVEELISHLGISMENVKKKKKNNITLASSENMVYICLDFRPKSLTEIIRSSGLPAEAVMRILMDLQMRGLVEEISKNYYVLKK</sequence>
<dbReference type="PANTHER" id="PTHR43022:SF1">
    <property type="entry name" value="PROTEIN SMF"/>
    <property type="match status" value="1"/>
</dbReference>
<gene>
    <name evidence="4" type="primary">dprA</name>
    <name evidence="4" type="ORF">OCV47_01815</name>
</gene>
<dbReference type="InterPro" id="IPR057666">
    <property type="entry name" value="DrpA_SLOG"/>
</dbReference>
<dbReference type="NCBIfam" id="TIGR00732">
    <property type="entry name" value="dprA"/>
    <property type="match status" value="1"/>
</dbReference>
<dbReference type="SUPFAM" id="SSF102405">
    <property type="entry name" value="MCP/YpsA-like"/>
    <property type="match status" value="1"/>
</dbReference>
<dbReference type="Pfam" id="PF17782">
    <property type="entry name" value="WHD_DprA"/>
    <property type="match status" value="1"/>
</dbReference>
<name>A0ABT2SHX3_9FIRM</name>
<proteinExistence type="inferred from homology"/>